<evidence type="ECO:0000256" key="8">
    <source>
        <dbReference type="ARBA" id="ARBA00022598"/>
    </source>
</evidence>
<feature type="region of interest" description="Disordered" evidence="20">
    <location>
        <begin position="1"/>
        <end position="23"/>
    </location>
</feature>
<evidence type="ECO:0000256" key="10">
    <source>
        <dbReference type="ARBA" id="ARBA00022741"/>
    </source>
</evidence>
<evidence type="ECO:0000256" key="14">
    <source>
        <dbReference type="PIRSR" id="PIRSR604809-1"/>
    </source>
</evidence>
<sequence length="499" mass="56305">MAEKKKTTASVAASKNDNTKSVSKEKSEQIKEFFALCDENEVEFVDFRFTDIKGTWHHISFSIAAVDENLFINGIPFDGSSLAAWQPINKSDMILIPDLVRYFIDPFTADTTVVVFCDIWDIYKNQPYEKCPRSIVKRAMKHMVDLGIGDAAYFGPENEFFIFDSIKMRDSINCQYYEVDTEEGEWNRDRSYEGGTNVGHRPGTKGGYFPVAPVDTLVDIRAEIVKVLNQVGLETFVVHHEVAQGQCEIGVRFGDMLAAADNVQKLKYVVKMVSHLNGKTATFMPKPLYGDNGSGMHVHISIWKDGKNRFAGDGYQGLSETALHFLGGVLKNARSVAAFTNASTNSYKRLIPGFEAPSILTYSAQNRSASVRIPYNQGEKAKRMEFRFPDSSSNPYLAFASLFMAGLDGIRNKIDPGKPMDINLFELSLDEIRAKGIKQLPHTLRSAIEEMLANKEYLKQGNVFSEEFLQVYKAFKFETEIWPWEGRPHPFEFISTYSC</sequence>
<feature type="binding site" evidence="16">
    <location>
        <position position="241"/>
    </location>
    <ligand>
        <name>Mg(2+)</name>
        <dbReference type="ChEBI" id="CHEBI:18420"/>
        <label>1</label>
    </ligand>
</feature>
<gene>
    <name evidence="24" type="primary">glnA</name>
    <name evidence="23" type="ORF">DCO61_04910</name>
    <name evidence="24" type="ORF">LS64_003660</name>
</gene>
<dbReference type="PROSITE" id="PS51987">
    <property type="entry name" value="GS_CATALYTIC"/>
    <property type="match status" value="1"/>
</dbReference>
<dbReference type="FunFam" id="3.30.590.10:FF:000001">
    <property type="entry name" value="Glutamine synthetase"/>
    <property type="match status" value="1"/>
</dbReference>
<comment type="function">
    <text evidence="1">Catalyzes the ATP-dependent biosynthesis of glutamine from glutamate and ammonia.</text>
</comment>
<dbReference type="InterPro" id="IPR004809">
    <property type="entry name" value="Gln_synth_I"/>
</dbReference>
<dbReference type="EMBL" id="JRMP02000004">
    <property type="protein sequence ID" value="TLD95020.1"/>
    <property type="molecule type" value="Genomic_DNA"/>
</dbReference>
<feature type="binding site" evidence="14">
    <location>
        <position position="355"/>
    </location>
    <ligand>
        <name>L-glutamate</name>
        <dbReference type="ChEBI" id="CHEBI:29985"/>
    </ligand>
</feature>
<organism evidence="24 25">
    <name type="scientific">Helicobacter saguini</name>
    <dbReference type="NCBI Taxonomy" id="1548018"/>
    <lineage>
        <taxon>Bacteria</taxon>
        <taxon>Pseudomonadati</taxon>
        <taxon>Campylobacterota</taxon>
        <taxon>Epsilonproteobacteria</taxon>
        <taxon>Campylobacterales</taxon>
        <taxon>Helicobacteraceae</taxon>
        <taxon>Helicobacter</taxon>
    </lineage>
</organism>
<evidence type="ECO:0000313" key="23">
    <source>
        <dbReference type="EMBL" id="MWV69363.1"/>
    </source>
</evidence>
<dbReference type="GO" id="GO:0046872">
    <property type="term" value="F:metal ion binding"/>
    <property type="evidence" value="ECO:0007669"/>
    <property type="project" value="UniProtKB-KW"/>
</dbReference>
<dbReference type="Proteomes" id="UP000477070">
    <property type="component" value="Unassembled WGS sequence"/>
</dbReference>
<dbReference type="GO" id="GO:0005737">
    <property type="term" value="C:cytoplasm"/>
    <property type="evidence" value="ECO:0007669"/>
    <property type="project" value="UniProtKB-SubCell"/>
</dbReference>
<feature type="binding site" evidence="14">
    <location>
        <position position="387"/>
    </location>
    <ligand>
        <name>L-glutamate</name>
        <dbReference type="ChEBI" id="CHEBI:29985"/>
    </ligand>
</feature>
<evidence type="ECO:0000256" key="5">
    <source>
        <dbReference type="ARBA" id="ARBA00012937"/>
    </source>
</evidence>
<dbReference type="GO" id="GO:0006542">
    <property type="term" value="P:glutamine biosynthetic process"/>
    <property type="evidence" value="ECO:0007669"/>
    <property type="project" value="InterPro"/>
</dbReference>
<dbReference type="PROSITE" id="PS51986">
    <property type="entry name" value="GS_BETA_GRASP"/>
    <property type="match status" value="1"/>
</dbReference>
<proteinExistence type="inferred from homology"/>
<dbReference type="Gene3D" id="3.10.20.70">
    <property type="entry name" value="Glutamine synthetase, N-terminal domain"/>
    <property type="match status" value="1"/>
</dbReference>
<keyword evidence="9 16" id="KW-0479">Metal-binding</keyword>
<evidence type="ECO:0000313" key="25">
    <source>
        <dbReference type="Proteomes" id="UP000029714"/>
    </source>
</evidence>
<accession>A0A347VHJ1</accession>
<keyword evidence="25" id="KW-1185">Reference proteome</keyword>
<evidence type="ECO:0000259" key="22">
    <source>
        <dbReference type="PROSITE" id="PS51987"/>
    </source>
</evidence>
<dbReference type="EMBL" id="QBIU01000001">
    <property type="protein sequence ID" value="MWV69363.1"/>
    <property type="molecule type" value="Genomic_DNA"/>
</dbReference>
<comment type="subunit">
    <text evidence="4">Oligomer of 12 subunits arranged in the form of two hexameric ring.</text>
</comment>
<evidence type="ECO:0000256" key="16">
    <source>
        <dbReference type="PIRSR" id="PIRSR604809-3"/>
    </source>
</evidence>
<keyword evidence="12 16" id="KW-0460">Magnesium</keyword>
<evidence type="ECO:0000256" key="20">
    <source>
        <dbReference type="SAM" id="MobiDB-lite"/>
    </source>
</evidence>
<name>A0A347VHJ1_9HELI</name>
<dbReference type="SMART" id="SM01230">
    <property type="entry name" value="Gln-synt_C"/>
    <property type="match status" value="1"/>
</dbReference>
<feature type="domain" description="GS beta-grasp" evidence="21">
    <location>
        <begin position="40"/>
        <end position="124"/>
    </location>
</feature>
<keyword evidence="7" id="KW-0963">Cytoplasm</keyword>
<comment type="cofactor">
    <cofactor evidence="16">
        <name>Mg(2+)</name>
        <dbReference type="ChEBI" id="CHEBI:18420"/>
    </cofactor>
    <text evidence="16">Binds 2 Mg(2+) ions per subunit.</text>
</comment>
<dbReference type="NCBIfam" id="TIGR00653">
    <property type="entry name" value="GlnA"/>
    <property type="match status" value="1"/>
</dbReference>
<evidence type="ECO:0000313" key="26">
    <source>
        <dbReference type="Proteomes" id="UP000477070"/>
    </source>
</evidence>
<dbReference type="Gene3D" id="3.30.590.10">
    <property type="entry name" value="Glutamine synthetase/guanido kinase, catalytic domain"/>
    <property type="match status" value="1"/>
</dbReference>
<feature type="binding site" evidence="14">
    <location>
        <begin position="292"/>
        <end position="293"/>
    </location>
    <ligand>
        <name>L-glutamate</name>
        <dbReference type="ChEBI" id="CHEBI:29985"/>
    </ligand>
</feature>
<dbReference type="GO" id="GO:0004356">
    <property type="term" value="F:glutamine synthetase activity"/>
    <property type="evidence" value="ECO:0007669"/>
    <property type="project" value="UniProtKB-EC"/>
</dbReference>
<protein>
    <recommendedName>
        <fullName evidence="6 19">Glutamine synthetase</fullName>
        <ecNumber evidence="5 19">6.3.1.2</ecNumber>
    </recommendedName>
</protein>
<keyword evidence="8 19" id="KW-0436">Ligase</keyword>
<evidence type="ECO:0000256" key="6">
    <source>
        <dbReference type="ARBA" id="ARBA00021364"/>
    </source>
</evidence>
<evidence type="ECO:0000259" key="21">
    <source>
        <dbReference type="PROSITE" id="PS51986"/>
    </source>
</evidence>
<evidence type="ECO:0000256" key="11">
    <source>
        <dbReference type="ARBA" id="ARBA00022840"/>
    </source>
</evidence>
<reference evidence="24 25" key="1">
    <citation type="journal article" date="2014" name="Genome Announc.">
        <title>Draft genome sequences of eight enterohepatic helicobacter species isolated from both laboratory and wild rodents.</title>
        <authorList>
            <person name="Sheh A."/>
            <person name="Shen Z."/>
            <person name="Fox J.G."/>
        </authorList>
    </citation>
    <scope>NUCLEOTIDE SEQUENCE [LARGE SCALE GENOMIC DNA]</scope>
    <source>
        <strain evidence="24 25">MIT 97-6194</strain>
    </source>
</reference>
<evidence type="ECO:0000313" key="24">
    <source>
        <dbReference type="EMBL" id="TLD95020.1"/>
    </source>
</evidence>
<dbReference type="GO" id="GO:0016020">
    <property type="term" value="C:membrane"/>
    <property type="evidence" value="ECO:0007669"/>
    <property type="project" value="TreeGrafter"/>
</dbReference>
<feature type="binding site" evidence="14">
    <location>
        <position position="349"/>
    </location>
    <ligand>
        <name>L-glutamate</name>
        <dbReference type="ChEBI" id="CHEBI:29985"/>
    </ligand>
</feature>
<comment type="catalytic activity">
    <reaction evidence="13 19">
        <text>L-glutamate + NH4(+) + ATP = L-glutamine + ADP + phosphate + H(+)</text>
        <dbReference type="Rhea" id="RHEA:16169"/>
        <dbReference type="ChEBI" id="CHEBI:15378"/>
        <dbReference type="ChEBI" id="CHEBI:28938"/>
        <dbReference type="ChEBI" id="CHEBI:29985"/>
        <dbReference type="ChEBI" id="CHEBI:30616"/>
        <dbReference type="ChEBI" id="CHEBI:43474"/>
        <dbReference type="ChEBI" id="CHEBI:58359"/>
        <dbReference type="ChEBI" id="CHEBI:456216"/>
        <dbReference type="EC" id="6.3.1.2"/>
    </reaction>
</comment>
<evidence type="ECO:0000256" key="12">
    <source>
        <dbReference type="ARBA" id="ARBA00022842"/>
    </source>
</evidence>
<dbReference type="PROSITE" id="PS00181">
    <property type="entry name" value="GLNA_ATP"/>
    <property type="match status" value="1"/>
</dbReference>
<evidence type="ECO:0000256" key="17">
    <source>
        <dbReference type="PROSITE-ProRule" id="PRU01330"/>
    </source>
</evidence>
<feature type="binding site" evidence="15">
    <location>
        <position position="367"/>
    </location>
    <ligand>
        <name>ATP</name>
        <dbReference type="ChEBI" id="CHEBI:30616"/>
    </ligand>
</feature>
<keyword evidence="11 15" id="KW-0067">ATP-binding</keyword>
<feature type="binding site" evidence="16">
    <location>
        <position position="248"/>
    </location>
    <ligand>
        <name>Mg(2+)</name>
        <dbReference type="ChEBI" id="CHEBI:18420"/>
        <label>1</label>
    </ligand>
</feature>
<dbReference type="SUPFAM" id="SSF54368">
    <property type="entry name" value="Glutamine synthetase, N-terminal domain"/>
    <property type="match status" value="1"/>
</dbReference>
<feature type="binding site" evidence="14">
    <location>
        <position position="367"/>
    </location>
    <ligand>
        <name>L-glutamate</name>
        <dbReference type="ChEBI" id="CHEBI:29985"/>
    </ligand>
</feature>
<reference evidence="24 25" key="2">
    <citation type="journal article" date="2016" name="Infect. Immun.">
        <title>Helicobacter saguini, a Novel Helicobacter Isolated from Cotton-Top Tamarins with Ulcerative Colitis, Has Proinflammatory Properties and Induces Typhlocolitis and Dysplasia in Gnotobiotic IL-10-/- Mice.</title>
        <authorList>
            <person name="Shen Z."/>
            <person name="Mannion A."/>
            <person name="Whary M.T."/>
            <person name="Muthupalani S."/>
            <person name="Sheh A."/>
            <person name="Feng Y."/>
            <person name="Gong G."/>
            <person name="Vandamme P."/>
            <person name="Holcombe H.R."/>
            <person name="Paster B.J."/>
            <person name="Fox J.G."/>
        </authorList>
    </citation>
    <scope>NUCLEOTIDE SEQUENCE [LARGE SCALE GENOMIC DNA]</scope>
    <source>
        <strain evidence="24 25">MIT 97-6194</strain>
    </source>
</reference>
<comment type="subcellular location">
    <subcellularLocation>
        <location evidence="2">Cytoplasm</location>
    </subcellularLocation>
</comment>
<reference evidence="23 26" key="4">
    <citation type="submission" date="2019-12" db="EMBL/GenBank/DDBJ databases">
        <title>Multi-Generational Helicobacter saguini Isolates.</title>
        <authorList>
            <person name="Mannion A."/>
            <person name="Shen Z."/>
            <person name="Fox J.G."/>
        </authorList>
    </citation>
    <scope>NUCLEOTIDE SEQUENCE [LARGE SCALE GENOMIC DNA]</scope>
    <source>
        <strain evidence="23">16-048</strain>
        <strain evidence="26">16-048 (F4)</strain>
    </source>
</reference>
<dbReference type="InterPro" id="IPR008147">
    <property type="entry name" value="Gln_synt_N"/>
</dbReference>
<evidence type="ECO:0000256" key="18">
    <source>
        <dbReference type="RuleBase" id="RU000384"/>
    </source>
</evidence>
<feature type="binding site" evidence="16">
    <location>
        <position position="385"/>
    </location>
    <ligand>
        <name>Mg(2+)</name>
        <dbReference type="ChEBI" id="CHEBI:18420"/>
        <label>1</label>
    </ligand>
</feature>
<dbReference type="GO" id="GO:0019740">
    <property type="term" value="P:nitrogen utilization"/>
    <property type="evidence" value="ECO:0007669"/>
    <property type="project" value="TreeGrafter"/>
</dbReference>
<feature type="binding site" evidence="15">
    <location>
        <position position="380"/>
    </location>
    <ligand>
        <name>ATP</name>
        <dbReference type="ChEBI" id="CHEBI:30616"/>
    </ligand>
</feature>
<evidence type="ECO:0000256" key="19">
    <source>
        <dbReference type="RuleBase" id="RU004356"/>
    </source>
</evidence>
<dbReference type="EC" id="6.3.1.2" evidence="5 19"/>
<evidence type="ECO:0000256" key="9">
    <source>
        <dbReference type="ARBA" id="ARBA00022723"/>
    </source>
</evidence>
<dbReference type="OrthoDB" id="9807095at2"/>
<dbReference type="InterPro" id="IPR027303">
    <property type="entry name" value="Gln_synth_gly_rich_site"/>
</dbReference>
<feature type="binding site" evidence="16">
    <location>
        <position position="157"/>
    </location>
    <ligand>
        <name>Mg(2+)</name>
        <dbReference type="ChEBI" id="CHEBI:18420"/>
        <label>1</label>
    </ligand>
</feature>
<dbReference type="Proteomes" id="UP000029714">
    <property type="component" value="Unassembled WGS sequence"/>
</dbReference>
<evidence type="ECO:0000256" key="1">
    <source>
        <dbReference type="ARBA" id="ARBA00003117"/>
    </source>
</evidence>
<evidence type="ECO:0000256" key="2">
    <source>
        <dbReference type="ARBA" id="ARBA00004496"/>
    </source>
</evidence>
<dbReference type="STRING" id="1548018.LS64_10465"/>
<dbReference type="InterPro" id="IPR036651">
    <property type="entry name" value="Gln_synt_N_sf"/>
</dbReference>
<reference evidence="24" key="3">
    <citation type="submission" date="2018-04" db="EMBL/GenBank/DDBJ databases">
        <authorList>
            <person name="Sheh A."/>
            <person name="Shen Z."/>
            <person name="Mannion A.J."/>
            <person name="Fox J.G."/>
        </authorList>
    </citation>
    <scope>NUCLEOTIDE SEQUENCE</scope>
    <source>
        <strain evidence="24">MIT 97-6194</strain>
    </source>
</reference>
<dbReference type="PROSITE" id="PS00180">
    <property type="entry name" value="GLNA_1"/>
    <property type="match status" value="1"/>
</dbReference>
<keyword evidence="10 15" id="KW-0547">Nucleotide-binding</keyword>
<evidence type="ECO:0000256" key="13">
    <source>
        <dbReference type="ARBA" id="ARBA00049436"/>
    </source>
</evidence>
<dbReference type="InterPro" id="IPR014746">
    <property type="entry name" value="Gln_synth/guanido_kin_cat_dom"/>
</dbReference>
<feature type="domain" description="GS catalytic" evidence="22">
    <location>
        <begin position="132"/>
        <end position="499"/>
    </location>
</feature>
<dbReference type="Pfam" id="PF00120">
    <property type="entry name" value="Gln-synt_C"/>
    <property type="match status" value="1"/>
</dbReference>
<comment type="similarity">
    <text evidence="3 17 18">Belongs to the glutamine synthetase family.</text>
</comment>
<evidence type="ECO:0000256" key="7">
    <source>
        <dbReference type="ARBA" id="ARBA00022490"/>
    </source>
</evidence>
<feature type="binding site" evidence="16">
    <location>
        <position position="297"/>
    </location>
    <ligand>
        <name>Mg(2+)</name>
        <dbReference type="ChEBI" id="CHEBI:18420"/>
        <label>1</label>
    </ligand>
</feature>
<dbReference type="PANTHER" id="PTHR43407">
    <property type="entry name" value="GLUTAMINE SYNTHETASE"/>
    <property type="match status" value="1"/>
</dbReference>
<evidence type="ECO:0000256" key="15">
    <source>
        <dbReference type="PIRSR" id="PIRSR604809-2"/>
    </source>
</evidence>
<dbReference type="InterPro" id="IPR027302">
    <property type="entry name" value="Gln_synth_N_conserv_site"/>
</dbReference>
<dbReference type="InterPro" id="IPR008146">
    <property type="entry name" value="Gln_synth_cat_dom"/>
</dbReference>
<dbReference type="PANTHER" id="PTHR43407:SF1">
    <property type="entry name" value="LENGSIN"/>
    <property type="match status" value="1"/>
</dbReference>
<feature type="binding site" evidence="15">
    <location>
        <begin position="299"/>
        <end position="301"/>
    </location>
    <ligand>
        <name>ATP</name>
        <dbReference type="ChEBI" id="CHEBI:30616"/>
    </ligand>
</feature>
<dbReference type="Pfam" id="PF03951">
    <property type="entry name" value="Gln-synt_N"/>
    <property type="match status" value="1"/>
</dbReference>
<feature type="binding site" evidence="16">
    <location>
        <position position="159"/>
    </location>
    <ligand>
        <name>Mg(2+)</name>
        <dbReference type="ChEBI" id="CHEBI:18420"/>
        <label>1</label>
    </ligand>
</feature>
<dbReference type="SUPFAM" id="SSF55931">
    <property type="entry name" value="Glutamine synthetase/guanido kinase"/>
    <property type="match status" value="1"/>
</dbReference>
<dbReference type="AlphaFoldDB" id="A0A347VHJ1"/>
<dbReference type="RefSeq" id="WP_052062592.1">
    <property type="nucleotide sequence ID" value="NZ_JRMP02000004.1"/>
</dbReference>
<evidence type="ECO:0000256" key="3">
    <source>
        <dbReference type="ARBA" id="ARBA00009897"/>
    </source>
</evidence>
<comment type="caution">
    <text evidence="24">The sequence shown here is derived from an EMBL/GenBank/DDBJ whole genome shotgun (WGS) entry which is preliminary data.</text>
</comment>
<dbReference type="FunFam" id="3.10.20.70:FF:000012">
    <property type="entry name" value="Glutamine synthetase, type I"/>
    <property type="match status" value="1"/>
</dbReference>
<evidence type="ECO:0000256" key="4">
    <source>
        <dbReference type="ARBA" id="ARBA00011258"/>
    </source>
</evidence>
<dbReference type="GO" id="GO:0005524">
    <property type="term" value="F:ATP binding"/>
    <property type="evidence" value="ECO:0007669"/>
    <property type="project" value="UniProtKB-KW"/>
</dbReference>